<dbReference type="AlphaFoldDB" id="A0A2N4SXD3"/>
<proteinExistence type="predicted"/>
<protein>
    <submittedName>
        <fullName evidence="3">Uncharacterized protein</fullName>
    </submittedName>
</protein>
<dbReference type="Proteomes" id="UP000234632">
    <property type="component" value="Unassembled WGS sequence"/>
</dbReference>
<keyword evidence="1" id="KW-0175">Coiled coil</keyword>
<feature type="coiled-coil region" evidence="1">
    <location>
        <begin position="3"/>
        <end position="30"/>
    </location>
</feature>
<evidence type="ECO:0000256" key="2">
    <source>
        <dbReference type="SAM" id="MobiDB-lite"/>
    </source>
</evidence>
<sequence>MALTEAQERIRELEREALELRFRAEKAEAIAQERGSALEAERMALRMLTTGPPTAPAEPDPETTSAPVSPPPAPEQSGPGPEPVRQSWWRRTFG</sequence>
<evidence type="ECO:0000313" key="4">
    <source>
        <dbReference type="Proteomes" id="UP000234632"/>
    </source>
</evidence>
<evidence type="ECO:0000313" key="3">
    <source>
        <dbReference type="EMBL" id="PLC10638.1"/>
    </source>
</evidence>
<gene>
    <name evidence="3" type="ORF">AUQ48_17485</name>
</gene>
<evidence type="ECO:0000256" key="1">
    <source>
        <dbReference type="SAM" id="Coils"/>
    </source>
</evidence>
<dbReference type="EMBL" id="LOMZ01000006">
    <property type="protein sequence ID" value="PLC10638.1"/>
    <property type="molecule type" value="Genomic_DNA"/>
</dbReference>
<dbReference type="RefSeq" id="WP_101853480.1">
    <property type="nucleotide sequence ID" value="NZ_LOMZ01000006.1"/>
</dbReference>
<reference evidence="3 4" key="1">
    <citation type="submission" date="2015-12" db="EMBL/GenBank/DDBJ databases">
        <authorList>
            <person name="Shamseldin A."/>
            <person name="Moawad H."/>
            <person name="Abd El-Rahim W.M."/>
            <person name="Sadowsky M.J."/>
        </authorList>
    </citation>
    <scope>NUCLEOTIDE SEQUENCE [LARGE SCALE GENOMIC DNA]</scope>
    <source>
        <strain evidence="3 4">S43</strain>
    </source>
</reference>
<feature type="region of interest" description="Disordered" evidence="2">
    <location>
        <begin position="42"/>
        <end position="94"/>
    </location>
</feature>
<organism evidence="3 4">
    <name type="scientific">Kocuria flava</name>
    <dbReference type="NCBI Taxonomy" id="446860"/>
    <lineage>
        <taxon>Bacteria</taxon>
        <taxon>Bacillati</taxon>
        <taxon>Actinomycetota</taxon>
        <taxon>Actinomycetes</taxon>
        <taxon>Micrococcales</taxon>
        <taxon>Micrococcaceae</taxon>
        <taxon>Kocuria</taxon>
    </lineage>
</organism>
<name>A0A2N4SXD3_9MICC</name>
<comment type="caution">
    <text evidence="3">The sequence shown here is derived from an EMBL/GenBank/DDBJ whole genome shotgun (WGS) entry which is preliminary data.</text>
</comment>
<accession>A0A2N4SXD3</accession>